<dbReference type="EMBL" id="GGMS01005387">
    <property type="protein sequence ID" value="MBY74590.1"/>
    <property type="molecule type" value="Transcribed_RNA"/>
</dbReference>
<comment type="subcellular location">
    <subcellularLocation>
        <location evidence="1">Peroxisome</location>
    </subcellularLocation>
</comment>
<dbReference type="RefSeq" id="XP_025410729.1">
    <property type="nucleotide sequence ID" value="XM_025554944.1"/>
</dbReference>
<sequence>MVLIRRCGRIIGHGYWQRTCFALNNGISQPNRQRTESKVIRSPFSDVEIPSCLLDEGVWGNLERWPDKDALVCGLTNRKFTYHQARLSSERFAASLKKRGTTSGQVLAILLPNIPEFAVTALGAIEAGLVVTTINPVYTPFEIAHQFRNSGASGVVTIPELLPKVIDAQKLMANEPKKKPIFVVSINLGGSKPDGTWDFNEMLDPSIDTSILKRSGSNEDMVFLPYSSGTTGLSKGVCLSHKNIMANIAQVDHPEITHLFETTENYQDVLPAILPFFHIYGLTMIMLRGLVKGCKLVSLPKLESDIFLNILKTYKATVLYAVPPVVLLLGQHKNVTQEHFESLRIICNGAGPVKEADAEKVLARSHNKNLRFCQAFGMTEASPAVFVSRNADMNDHLTVGPPIPNTLARIVDTTDSTKEFGPGEIGEIQVKGPQVMIGYHNNPQATADILSPDKWLSTGDIGYYNEKNEFYIVDRIKELIKVQGYQVPPAELEGLLRTHPNVVDAAVIGVPNDRTGEAPLAFVVLADGSSATVSEEDVEKFVAERVAPFKRITAGVRFVNTLPKSAAGKILRRILKDEYLKNVK</sequence>
<dbReference type="InterPro" id="IPR020845">
    <property type="entry name" value="AMP-binding_CS"/>
</dbReference>
<gene>
    <name evidence="6" type="primary">4CL3_1</name>
    <name evidence="8" type="synonym">LOC112683793</name>
    <name evidence="6" type="ORF">g.66028</name>
</gene>
<dbReference type="InterPro" id="IPR025110">
    <property type="entry name" value="AMP-bd_C"/>
</dbReference>
<keyword evidence="3" id="KW-0576">Peroxisome</keyword>
<dbReference type="Pfam" id="PF00501">
    <property type="entry name" value="AMP-binding"/>
    <property type="match status" value="1"/>
</dbReference>
<dbReference type="Proteomes" id="UP000694846">
    <property type="component" value="Unplaced"/>
</dbReference>
<dbReference type="OrthoDB" id="10253869at2759"/>
<dbReference type="InterPro" id="IPR045851">
    <property type="entry name" value="AMP-bd_C_sf"/>
</dbReference>
<dbReference type="AlphaFoldDB" id="A0A2S2QAM9"/>
<evidence type="ECO:0000256" key="2">
    <source>
        <dbReference type="ARBA" id="ARBA00006432"/>
    </source>
</evidence>
<evidence type="ECO:0000313" key="8">
    <source>
        <dbReference type="RefSeq" id="XP_025410729.1"/>
    </source>
</evidence>
<feature type="domain" description="AMP-binding enzyme C-terminal" evidence="5">
    <location>
        <begin position="491"/>
        <end position="569"/>
    </location>
</feature>
<dbReference type="FunFam" id="3.30.300.30:FF:000007">
    <property type="entry name" value="4-coumarate--CoA ligase 2"/>
    <property type="match status" value="1"/>
</dbReference>
<evidence type="ECO:0000313" key="7">
    <source>
        <dbReference type="Proteomes" id="UP000694846"/>
    </source>
</evidence>
<reference evidence="8" key="2">
    <citation type="submission" date="2025-04" db="UniProtKB">
        <authorList>
            <consortium name="RefSeq"/>
        </authorList>
    </citation>
    <scope>IDENTIFICATION</scope>
    <source>
        <tissue evidence="8">Whole body</tissue>
    </source>
</reference>
<dbReference type="InterPro" id="IPR042099">
    <property type="entry name" value="ANL_N_sf"/>
</dbReference>
<reference evidence="6" key="1">
    <citation type="submission" date="2018-04" db="EMBL/GenBank/DDBJ databases">
        <title>Transcriptome assembly of Sipha flava.</title>
        <authorList>
            <person name="Scully E.D."/>
            <person name="Geib S.M."/>
            <person name="Palmer N.A."/>
            <person name="Koch K."/>
            <person name="Bradshaw J."/>
            <person name="Heng-Moss T."/>
            <person name="Sarath G."/>
        </authorList>
    </citation>
    <scope>NUCLEOTIDE SEQUENCE</scope>
</reference>
<dbReference type="PANTHER" id="PTHR24096:SF422">
    <property type="entry name" value="BCDNA.GH02901"/>
    <property type="match status" value="1"/>
</dbReference>
<evidence type="ECO:0000259" key="5">
    <source>
        <dbReference type="Pfam" id="PF13193"/>
    </source>
</evidence>
<proteinExistence type="inferred from homology"/>
<dbReference type="Gene3D" id="3.40.50.12780">
    <property type="entry name" value="N-terminal domain of ligase-like"/>
    <property type="match status" value="1"/>
</dbReference>
<dbReference type="SUPFAM" id="SSF56801">
    <property type="entry name" value="Acetyl-CoA synthetase-like"/>
    <property type="match status" value="1"/>
</dbReference>
<protein>
    <submittedName>
        <fullName evidence="6 8">4-coumarate--CoA ligase</fullName>
    </submittedName>
</protein>
<evidence type="ECO:0000259" key="4">
    <source>
        <dbReference type="Pfam" id="PF00501"/>
    </source>
</evidence>
<evidence type="ECO:0000256" key="3">
    <source>
        <dbReference type="ARBA" id="ARBA00023140"/>
    </source>
</evidence>
<dbReference type="GO" id="GO:0005777">
    <property type="term" value="C:peroxisome"/>
    <property type="evidence" value="ECO:0007669"/>
    <property type="project" value="UniProtKB-SubCell"/>
</dbReference>
<comment type="similarity">
    <text evidence="2">Belongs to the ATP-dependent AMP-binding enzyme family.</text>
</comment>
<keyword evidence="6 8" id="KW-0436">Ligase</keyword>
<dbReference type="InterPro" id="IPR000873">
    <property type="entry name" value="AMP-dep_synth/lig_dom"/>
</dbReference>
<evidence type="ECO:0000256" key="1">
    <source>
        <dbReference type="ARBA" id="ARBA00004275"/>
    </source>
</evidence>
<dbReference type="Pfam" id="PF13193">
    <property type="entry name" value="AMP-binding_C"/>
    <property type="match status" value="1"/>
</dbReference>
<accession>A0A2S2QAM9</accession>
<keyword evidence="7" id="KW-1185">Reference proteome</keyword>
<name>A0A2S2QAM9_9HEMI</name>
<feature type="domain" description="AMP-dependent synthetase/ligase" evidence="4">
    <location>
        <begin position="62"/>
        <end position="440"/>
    </location>
</feature>
<organism evidence="6">
    <name type="scientific">Sipha flava</name>
    <name type="common">yellow sugarcane aphid</name>
    <dbReference type="NCBI Taxonomy" id="143950"/>
    <lineage>
        <taxon>Eukaryota</taxon>
        <taxon>Metazoa</taxon>
        <taxon>Ecdysozoa</taxon>
        <taxon>Arthropoda</taxon>
        <taxon>Hexapoda</taxon>
        <taxon>Insecta</taxon>
        <taxon>Pterygota</taxon>
        <taxon>Neoptera</taxon>
        <taxon>Paraneoptera</taxon>
        <taxon>Hemiptera</taxon>
        <taxon>Sternorrhyncha</taxon>
        <taxon>Aphidomorpha</taxon>
        <taxon>Aphidoidea</taxon>
        <taxon>Aphididae</taxon>
        <taxon>Sipha</taxon>
    </lineage>
</organism>
<dbReference type="GO" id="GO:0046949">
    <property type="term" value="P:fatty-acyl-CoA biosynthetic process"/>
    <property type="evidence" value="ECO:0007669"/>
    <property type="project" value="TreeGrafter"/>
</dbReference>
<dbReference type="PROSITE" id="PS00455">
    <property type="entry name" value="AMP_BINDING"/>
    <property type="match status" value="1"/>
</dbReference>
<evidence type="ECO:0000313" key="6">
    <source>
        <dbReference type="EMBL" id="MBY74590.1"/>
    </source>
</evidence>
<dbReference type="GO" id="GO:0004467">
    <property type="term" value="F:long-chain fatty acid-CoA ligase activity"/>
    <property type="evidence" value="ECO:0007669"/>
    <property type="project" value="TreeGrafter"/>
</dbReference>
<dbReference type="Gene3D" id="3.30.300.30">
    <property type="match status" value="1"/>
</dbReference>
<dbReference type="PANTHER" id="PTHR24096">
    <property type="entry name" value="LONG-CHAIN-FATTY-ACID--COA LIGASE"/>
    <property type="match status" value="1"/>
</dbReference>
<dbReference type="CDD" id="cd05911">
    <property type="entry name" value="Firefly_Luc_like"/>
    <property type="match status" value="1"/>
</dbReference>